<comment type="caution">
    <text evidence="2">The sequence shown here is derived from an EMBL/GenBank/DDBJ whole genome shotgun (WGS) entry which is preliminary data.</text>
</comment>
<dbReference type="AlphaFoldDB" id="A0A5C5ZAB7"/>
<gene>
    <name evidence="2" type="ORF">CA13_57960</name>
</gene>
<reference evidence="2 3" key="1">
    <citation type="submission" date="2019-02" db="EMBL/GenBank/DDBJ databases">
        <title>Deep-cultivation of Planctomycetes and their phenomic and genomic characterization uncovers novel biology.</title>
        <authorList>
            <person name="Wiegand S."/>
            <person name="Jogler M."/>
            <person name="Boedeker C."/>
            <person name="Pinto D."/>
            <person name="Vollmers J."/>
            <person name="Rivas-Marin E."/>
            <person name="Kohn T."/>
            <person name="Peeters S.H."/>
            <person name="Heuer A."/>
            <person name="Rast P."/>
            <person name="Oberbeckmann S."/>
            <person name="Bunk B."/>
            <person name="Jeske O."/>
            <person name="Meyerdierks A."/>
            <person name="Storesund J.E."/>
            <person name="Kallscheuer N."/>
            <person name="Luecker S."/>
            <person name="Lage O.M."/>
            <person name="Pohl T."/>
            <person name="Merkel B.J."/>
            <person name="Hornburger P."/>
            <person name="Mueller R.-W."/>
            <person name="Bruemmer F."/>
            <person name="Labrenz M."/>
            <person name="Spormann A.M."/>
            <person name="Op Den Camp H."/>
            <person name="Overmann J."/>
            <person name="Amann R."/>
            <person name="Jetten M.S.M."/>
            <person name="Mascher T."/>
            <person name="Medema M.H."/>
            <person name="Devos D.P."/>
            <person name="Kaster A.-K."/>
            <person name="Ovreas L."/>
            <person name="Rohde M."/>
            <person name="Galperin M.Y."/>
            <person name="Jogler C."/>
        </authorList>
    </citation>
    <scope>NUCLEOTIDE SEQUENCE [LARGE SCALE GENOMIC DNA]</scope>
    <source>
        <strain evidence="2 3">CA13</strain>
    </source>
</reference>
<accession>A0A5C5ZAB7</accession>
<feature type="domain" description="Transposase IS4-like" evidence="1">
    <location>
        <begin position="27"/>
        <end position="259"/>
    </location>
</feature>
<evidence type="ECO:0000259" key="1">
    <source>
        <dbReference type="Pfam" id="PF01609"/>
    </source>
</evidence>
<dbReference type="NCBIfam" id="NF033564">
    <property type="entry name" value="transpos_ISAs1"/>
    <property type="match status" value="1"/>
</dbReference>
<dbReference type="InterPro" id="IPR047647">
    <property type="entry name" value="ISAs1_transpos"/>
</dbReference>
<dbReference type="GO" id="GO:0003677">
    <property type="term" value="F:DNA binding"/>
    <property type="evidence" value="ECO:0007669"/>
    <property type="project" value="InterPro"/>
</dbReference>
<dbReference type="GO" id="GO:0004803">
    <property type="term" value="F:transposase activity"/>
    <property type="evidence" value="ECO:0007669"/>
    <property type="project" value="InterPro"/>
</dbReference>
<evidence type="ECO:0000313" key="2">
    <source>
        <dbReference type="EMBL" id="TWT84319.1"/>
    </source>
</evidence>
<dbReference type="EMBL" id="SJPJ01000001">
    <property type="protein sequence ID" value="TWT84319.1"/>
    <property type="molecule type" value="Genomic_DNA"/>
</dbReference>
<keyword evidence="3" id="KW-1185">Reference proteome</keyword>
<organism evidence="2 3">
    <name type="scientific">Novipirellula herctigrandis</name>
    <dbReference type="NCBI Taxonomy" id="2527986"/>
    <lineage>
        <taxon>Bacteria</taxon>
        <taxon>Pseudomonadati</taxon>
        <taxon>Planctomycetota</taxon>
        <taxon>Planctomycetia</taxon>
        <taxon>Pirellulales</taxon>
        <taxon>Pirellulaceae</taxon>
        <taxon>Novipirellula</taxon>
    </lineage>
</organism>
<sequence length="299" mass="33650">MTLKPAAFQRCFECWIKRLSGKRTESELDVVAIDGKAVRRSHDRAAGLGPLFLVSAWAVQRGISLGQLATEEKSNEITAIPDLLDQIDIKKSVVTIDAAGCQKNIAAKIIDGHGDYVLALKGNQGTLHDAVIDFVVRHMENDFANVVARKHTETAKGHGREDKLIYYQLPVPDDLVGRKKWKGMQTIGVVIRMSESGNRWTSDVRYYISSLKLGVKRFAACVRGHWGIENTLHWCLDVTFREDENRVRNRVLGDNLAWLKRFAISLLKQVDDKESIAMRRRMAGWNPEFLAKVLGIPTT</sequence>
<dbReference type="InterPro" id="IPR051698">
    <property type="entry name" value="Transposase_11-like"/>
</dbReference>
<name>A0A5C5ZAB7_9BACT</name>
<protein>
    <submittedName>
        <fullName evidence="2">Transposase DDE domain protein</fullName>
    </submittedName>
</protein>
<dbReference type="PANTHER" id="PTHR30298">
    <property type="entry name" value="H REPEAT-ASSOCIATED PREDICTED TRANSPOSASE"/>
    <property type="match status" value="1"/>
</dbReference>
<dbReference type="PANTHER" id="PTHR30298:SF0">
    <property type="entry name" value="PROTEIN YBFL-RELATED"/>
    <property type="match status" value="1"/>
</dbReference>
<proteinExistence type="predicted"/>
<dbReference type="InterPro" id="IPR002559">
    <property type="entry name" value="Transposase_11"/>
</dbReference>
<dbReference type="Proteomes" id="UP000315010">
    <property type="component" value="Unassembled WGS sequence"/>
</dbReference>
<dbReference type="Pfam" id="PF01609">
    <property type="entry name" value="DDE_Tnp_1"/>
    <property type="match status" value="1"/>
</dbReference>
<dbReference type="GO" id="GO:0006313">
    <property type="term" value="P:DNA transposition"/>
    <property type="evidence" value="ECO:0007669"/>
    <property type="project" value="InterPro"/>
</dbReference>
<evidence type="ECO:0000313" key="3">
    <source>
        <dbReference type="Proteomes" id="UP000315010"/>
    </source>
</evidence>